<dbReference type="PANTHER" id="PTHR11669">
    <property type="entry name" value="REPLICATION FACTOR C / DNA POLYMERASE III GAMMA-TAU SUBUNIT"/>
    <property type="match status" value="1"/>
</dbReference>
<dbReference type="EMBL" id="CP047045">
    <property type="protein sequence ID" value="QGZ95132.1"/>
    <property type="molecule type" value="Genomic_DNA"/>
</dbReference>
<feature type="region of interest" description="Disordered" evidence="1">
    <location>
        <begin position="1"/>
        <end position="21"/>
    </location>
</feature>
<dbReference type="NCBIfam" id="NF005677">
    <property type="entry name" value="PRK07471.1"/>
    <property type="match status" value="1"/>
</dbReference>
<sequence>MKAEKAAPETDKEPEAPHPRETFSFVGHDAEEQALRDALHGARMHHAWLLAGAKGLGKATLAYRFARIALGAKQIGARPLDVDPEDQVARRIAAQSHPDLFILRRGLNDRGKPRREIAVDDARELGQFFSLAPSEGGMRIAIIDAADDLNNNSANAILKTLEEPPARSVLLLVCHAPGAILPTIRSRCRRLALRPVSDDLVRQALGGAKGDDALIDLAKGRPGRAIALKAQGLDAGSADLRRAPASIARGEAASVLNPLYDQMSGEPFERLAAVLELAEEWTRAQGAGEGGEPWAEAWSQLETLRTEAEGLDMDPRHALARAVGVLDRAAAARR</sequence>
<dbReference type="InterPro" id="IPR027417">
    <property type="entry name" value="P-loop_NTPase"/>
</dbReference>
<accession>A0A6I6MTZ8</accession>
<dbReference type="Gene3D" id="3.40.50.300">
    <property type="entry name" value="P-loop containing nucleotide triphosphate hydrolases"/>
    <property type="match status" value="1"/>
</dbReference>
<dbReference type="InterPro" id="IPR050238">
    <property type="entry name" value="DNA_Rep/Repair_Clamp_Loader"/>
</dbReference>
<dbReference type="SUPFAM" id="SSF52540">
    <property type="entry name" value="P-loop containing nucleoside triphosphate hydrolases"/>
    <property type="match status" value="1"/>
</dbReference>
<dbReference type="GO" id="GO:0003887">
    <property type="term" value="F:DNA-directed DNA polymerase activity"/>
    <property type="evidence" value="ECO:0007669"/>
    <property type="project" value="UniProtKB-EC"/>
</dbReference>
<dbReference type="GO" id="GO:0009360">
    <property type="term" value="C:DNA polymerase III complex"/>
    <property type="evidence" value="ECO:0007669"/>
    <property type="project" value="TreeGrafter"/>
</dbReference>
<evidence type="ECO:0000313" key="3">
    <source>
        <dbReference type="Proteomes" id="UP000431269"/>
    </source>
</evidence>
<dbReference type="Pfam" id="PF13177">
    <property type="entry name" value="DNA_pol3_delta2"/>
    <property type="match status" value="1"/>
</dbReference>
<name>A0A6I6MTZ8_9CAUL</name>
<protein>
    <submittedName>
        <fullName evidence="2">DNA polymerase III subunit tau</fullName>
        <ecNumber evidence="2">2.7.7.7</ecNumber>
    </submittedName>
</protein>
<dbReference type="EC" id="2.7.7.7" evidence="2"/>
<reference evidence="3" key="1">
    <citation type="submission" date="2019-12" db="EMBL/GenBank/DDBJ databases">
        <title>Complete genome of Terracaulis silvestris 0127_4.</title>
        <authorList>
            <person name="Vieira S."/>
            <person name="Riedel T."/>
            <person name="Sproer C."/>
            <person name="Pascual J."/>
            <person name="Boedeker C."/>
            <person name="Overmann J."/>
        </authorList>
    </citation>
    <scope>NUCLEOTIDE SEQUENCE [LARGE SCALE GENOMIC DNA]</scope>
    <source>
        <strain evidence="3">0127_4</strain>
    </source>
</reference>
<dbReference type="RefSeq" id="WP_158766019.1">
    <property type="nucleotide sequence ID" value="NZ_CP047045.1"/>
</dbReference>
<dbReference type="GO" id="GO:0006261">
    <property type="term" value="P:DNA-templated DNA replication"/>
    <property type="evidence" value="ECO:0007669"/>
    <property type="project" value="TreeGrafter"/>
</dbReference>
<gene>
    <name evidence="2" type="primary">dnaX_2</name>
    <name evidence="2" type="ORF">DSM104635_01976</name>
</gene>
<keyword evidence="3" id="KW-1185">Reference proteome</keyword>
<evidence type="ECO:0000256" key="1">
    <source>
        <dbReference type="SAM" id="MobiDB-lite"/>
    </source>
</evidence>
<dbReference type="PANTHER" id="PTHR11669:SF8">
    <property type="entry name" value="DNA POLYMERASE III SUBUNIT DELTA"/>
    <property type="match status" value="1"/>
</dbReference>
<keyword evidence="2" id="KW-0808">Transferase</keyword>
<organism evidence="2 3">
    <name type="scientific">Terricaulis silvestris</name>
    <dbReference type="NCBI Taxonomy" id="2686094"/>
    <lineage>
        <taxon>Bacteria</taxon>
        <taxon>Pseudomonadati</taxon>
        <taxon>Pseudomonadota</taxon>
        <taxon>Alphaproteobacteria</taxon>
        <taxon>Caulobacterales</taxon>
        <taxon>Caulobacteraceae</taxon>
        <taxon>Terricaulis</taxon>
    </lineage>
</organism>
<proteinExistence type="predicted"/>
<dbReference type="AlphaFoldDB" id="A0A6I6MTZ8"/>
<keyword evidence="2" id="KW-0548">Nucleotidyltransferase</keyword>
<dbReference type="KEGG" id="tsv:DSM104635_01976"/>
<evidence type="ECO:0000313" key="2">
    <source>
        <dbReference type="EMBL" id="QGZ95132.1"/>
    </source>
</evidence>
<dbReference type="Proteomes" id="UP000431269">
    <property type="component" value="Chromosome"/>
</dbReference>